<evidence type="ECO:0000256" key="5">
    <source>
        <dbReference type="SAM" id="SignalP"/>
    </source>
</evidence>
<evidence type="ECO:0000256" key="2">
    <source>
        <dbReference type="ARBA" id="ARBA00005001"/>
    </source>
</evidence>
<protein>
    <submittedName>
        <fullName evidence="7">Glucans biosynthesis protein D</fullName>
    </submittedName>
</protein>
<evidence type="ECO:0000256" key="1">
    <source>
        <dbReference type="ARBA" id="ARBA00004418"/>
    </source>
</evidence>
<comment type="pathway">
    <text evidence="2">Glycan metabolism; osmoregulated periplasmic glucan (OPG) biosynthesis.</text>
</comment>
<accession>A0ABQ1Q109</accession>
<dbReference type="RefSeq" id="WP_150278871.1">
    <property type="nucleotide sequence ID" value="NZ_BMFF01000007.1"/>
</dbReference>
<gene>
    <name evidence="7" type="primary">opgD</name>
    <name evidence="7" type="ORF">GCM10007418_30470</name>
</gene>
<comment type="caution">
    <text evidence="7">The sequence shown here is derived from an EMBL/GenBank/DDBJ whole genome shotgun (WGS) entry which is preliminary data.</text>
</comment>
<evidence type="ECO:0000259" key="6">
    <source>
        <dbReference type="Pfam" id="PF04349"/>
    </source>
</evidence>
<dbReference type="Gene3D" id="2.60.40.10">
    <property type="entry name" value="Immunoglobulins"/>
    <property type="match status" value="1"/>
</dbReference>
<comment type="similarity">
    <text evidence="3">Belongs to the OpgD/OpgG family.</text>
</comment>
<dbReference type="PANTHER" id="PTHR30504:SF2">
    <property type="entry name" value="GLUCANS BIOSYNTHESIS PROTEIN G"/>
    <property type="match status" value="1"/>
</dbReference>
<dbReference type="InterPro" id="IPR014756">
    <property type="entry name" value="Ig_E-set"/>
</dbReference>
<dbReference type="SUPFAM" id="SSF74650">
    <property type="entry name" value="Galactose mutarotase-like"/>
    <property type="match status" value="1"/>
</dbReference>
<organism evidence="7 8">
    <name type="scientific">Halopseudomonas salina</name>
    <dbReference type="NCBI Taxonomy" id="1323744"/>
    <lineage>
        <taxon>Bacteria</taxon>
        <taxon>Pseudomonadati</taxon>
        <taxon>Pseudomonadota</taxon>
        <taxon>Gammaproteobacteria</taxon>
        <taxon>Pseudomonadales</taxon>
        <taxon>Pseudomonadaceae</taxon>
        <taxon>Halopseudomonas</taxon>
    </lineage>
</organism>
<dbReference type="SUPFAM" id="SSF81296">
    <property type="entry name" value="E set domains"/>
    <property type="match status" value="1"/>
</dbReference>
<dbReference type="InterPro" id="IPR014438">
    <property type="entry name" value="Glucan_biosyn_MdoG/MdoD"/>
</dbReference>
<dbReference type="PIRSF" id="PIRSF006281">
    <property type="entry name" value="MdoG"/>
    <property type="match status" value="1"/>
</dbReference>
<dbReference type="InterPro" id="IPR011013">
    <property type="entry name" value="Gal_mutarotase_sf_dom"/>
</dbReference>
<evidence type="ECO:0000256" key="3">
    <source>
        <dbReference type="ARBA" id="ARBA00009284"/>
    </source>
</evidence>
<sequence>MKLVLLPLLTVTLLAYAVSANADTVRGTVVAKAESLSREKYQAPPEIPGFLQNLNYDQYQGIRFKPQSSLWQETDSKFKVMLVPPGLFYTHPVQINVVSDGESEPLPFNKSSFDYPSGELEQQIPADLGYAGFKLTFPLKGNDLQNQFLVFAGASYYRAVSRDTNFGLSGRGLAINTGLPGGEEFPAFIEYWLETPKAGASSFTFHALLDGPSMTGAYQYTVTPGDQTTVEVKSVVFPRKNVKLLGIAPLTSMFYYGENTLKPHGEWRPEVHDSDGLLIHDGVSDEWLWRPLLNPVSLTTDYFATDNVRGFGLMQRDVSFTQYMDKEARYDTRPSAWVEPVGDWGKGNVVLVQLPTKGETNDNIVAFWQPAQEVVPNEPLHLSYTTTFGDQRIPVEPLARTMATHLGDGSRVGGGNQAGAVRVIVDFAGGALEDLVADAPVVASVTGLEDGEIISHFVEYLEPLKQWRLSILARPADEKPLTLRGFLSLENEPVTETWTYQLPRNTGLLGLQK</sequence>
<dbReference type="Gene3D" id="2.70.98.10">
    <property type="match status" value="1"/>
</dbReference>
<dbReference type="InterPro" id="IPR013783">
    <property type="entry name" value="Ig-like_fold"/>
</dbReference>
<dbReference type="InterPro" id="IPR007444">
    <property type="entry name" value="Glucan_biosyn_MdoG_C"/>
</dbReference>
<feature type="signal peptide" evidence="5">
    <location>
        <begin position="1"/>
        <end position="22"/>
    </location>
</feature>
<dbReference type="PANTHER" id="PTHR30504">
    <property type="entry name" value="GLUCANS BIOSYNTHESIS PROTEIN"/>
    <property type="match status" value="1"/>
</dbReference>
<feature type="chain" id="PRO_5046027841" evidence="5">
    <location>
        <begin position="23"/>
        <end position="513"/>
    </location>
</feature>
<evidence type="ECO:0000313" key="8">
    <source>
        <dbReference type="Proteomes" id="UP000638188"/>
    </source>
</evidence>
<keyword evidence="4" id="KW-0574">Periplasm</keyword>
<name>A0ABQ1Q109_9GAMM</name>
<evidence type="ECO:0000256" key="4">
    <source>
        <dbReference type="ARBA" id="ARBA00022764"/>
    </source>
</evidence>
<proteinExistence type="inferred from homology"/>
<feature type="domain" description="Glucan biosynthesis periplasmic MdoG C-terminal" evidence="6">
    <location>
        <begin position="28"/>
        <end position="501"/>
    </location>
</feature>
<dbReference type="EMBL" id="BMFF01000007">
    <property type="protein sequence ID" value="GGD09319.1"/>
    <property type="molecule type" value="Genomic_DNA"/>
</dbReference>
<reference evidence="8" key="1">
    <citation type="journal article" date="2019" name="Int. J. Syst. Evol. Microbiol.">
        <title>The Global Catalogue of Microorganisms (GCM) 10K type strain sequencing project: providing services to taxonomists for standard genome sequencing and annotation.</title>
        <authorList>
            <consortium name="The Broad Institute Genomics Platform"/>
            <consortium name="The Broad Institute Genome Sequencing Center for Infectious Disease"/>
            <person name="Wu L."/>
            <person name="Ma J."/>
        </authorList>
    </citation>
    <scope>NUCLEOTIDE SEQUENCE [LARGE SCALE GENOMIC DNA]</scope>
    <source>
        <strain evidence="8">CGMCC 1.12482</strain>
    </source>
</reference>
<keyword evidence="5" id="KW-0732">Signal</keyword>
<comment type="subcellular location">
    <subcellularLocation>
        <location evidence="1">Periplasm</location>
    </subcellularLocation>
</comment>
<dbReference type="Pfam" id="PF04349">
    <property type="entry name" value="MdoG"/>
    <property type="match status" value="1"/>
</dbReference>
<keyword evidence="8" id="KW-1185">Reference proteome</keyword>
<dbReference type="InterPro" id="IPR014718">
    <property type="entry name" value="GH-type_carb-bd"/>
</dbReference>
<evidence type="ECO:0000313" key="7">
    <source>
        <dbReference type="EMBL" id="GGD09319.1"/>
    </source>
</evidence>
<dbReference type="Proteomes" id="UP000638188">
    <property type="component" value="Unassembled WGS sequence"/>
</dbReference>